<dbReference type="InterPro" id="IPR006993">
    <property type="entry name" value="Glut_rich_SH3-bd"/>
</dbReference>
<name>A0A0A9XGQ0_LYGHE</name>
<accession>A0A0A9XGQ0</accession>
<dbReference type="Pfam" id="PF04908">
    <property type="entry name" value="SH3BGR"/>
    <property type="match status" value="1"/>
</dbReference>
<sequence>MSTKYNNVKLYTSLASGSVFITKNTTRLANMLIAHGIPFEEIDITVNIQDKEYLHTHSKARNPRALPQVFMDGNYIGDFDTLNEANECGTFNELFDAQL</sequence>
<organism evidence="1">
    <name type="scientific">Lygus hesperus</name>
    <name type="common">Western plant bug</name>
    <dbReference type="NCBI Taxonomy" id="30085"/>
    <lineage>
        <taxon>Eukaryota</taxon>
        <taxon>Metazoa</taxon>
        <taxon>Ecdysozoa</taxon>
        <taxon>Arthropoda</taxon>
        <taxon>Hexapoda</taxon>
        <taxon>Insecta</taxon>
        <taxon>Pterygota</taxon>
        <taxon>Neoptera</taxon>
        <taxon>Paraneoptera</taxon>
        <taxon>Hemiptera</taxon>
        <taxon>Heteroptera</taxon>
        <taxon>Panheteroptera</taxon>
        <taxon>Cimicomorpha</taxon>
        <taxon>Miridae</taxon>
        <taxon>Mirini</taxon>
        <taxon>Lygus</taxon>
    </lineage>
</organism>
<gene>
    <name evidence="1" type="primary">SH3BGRL2_0</name>
    <name evidence="3" type="synonym">SH3BGRL2</name>
    <name evidence="2" type="synonym">SH3BGRL2_1</name>
    <name evidence="2" type="ORF">CM83_11621</name>
    <name evidence="1" type="ORF">CM83_11622</name>
    <name evidence="3" type="ORF">g.18825</name>
</gene>
<dbReference type="AlphaFoldDB" id="A0A0A9XGQ0"/>
<evidence type="ECO:0000313" key="2">
    <source>
        <dbReference type="EMBL" id="JAG19120.1"/>
    </source>
</evidence>
<protein>
    <submittedName>
        <fullName evidence="1">SH3 domain-binding glutamic acid-rich-like protein 2</fullName>
    </submittedName>
</protein>
<dbReference type="SUPFAM" id="SSF52833">
    <property type="entry name" value="Thioredoxin-like"/>
    <property type="match status" value="1"/>
</dbReference>
<dbReference type="EMBL" id="GDHC01017914">
    <property type="protein sequence ID" value="JAQ00715.1"/>
    <property type="molecule type" value="Transcribed_RNA"/>
</dbReference>
<reference evidence="3" key="3">
    <citation type="journal article" date="2016" name="Gigascience">
        <title>De novo construction of an expanded transcriptome assembly for the western tarnished plant bug, Lygus hesperus.</title>
        <authorList>
            <person name="Tassone E.E."/>
            <person name="Geib S.M."/>
            <person name="Hall B."/>
            <person name="Fabrick J.A."/>
            <person name="Brent C.S."/>
            <person name="Hull J.J."/>
        </authorList>
    </citation>
    <scope>NUCLEOTIDE SEQUENCE</scope>
</reference>
<proteinExistence type="predicted"/>
<dbReference type="InterPro" id="IPR036249">
    <property type="entry name" value="Thioredoxin-like_sf"/>
</dbReference>
<evidence type="ECO:0000313" key="3">
    <source>
        <dbReference type="EMBL" id="JAQ00715.1"/>
    </source>
</evidence>
<reference evidence="1" key="1">
    <citation type="journal article" date="2014" name="PLoS ONE">
        <title>Transcriptome-Based Identification of ABC Transporters in the Western Tarnished Plant Bug Lygus hesperus.</title>
        <authorList>
            <person name="Hull J.J."/>
            <person name="Chaney K."/>
            <person name="Geib S.M."/>
            <person name="Fabrick J.A."/>
            <person name="Brent C.S."/>
            <person name="Walsh D."/>
            <person name="Lavine L.C."/>
        </authorList>
    </citation>
    <scope>NUCLEOTIDE SEQUENCE</scope>
</reference>
<dbReference type="PROSITE" id="PS51354">
    <property type="entry name" value="GLUTAREDOXIN_2"/>
    <property type="match status" value="1"/>
</dbReference>
<dbReference type="EMBL" id="GBHO01024485">
    <property type="protein sequence ID" value="JAG19119.1"/>
    <property type="molecule type" value="Transcribed_RNA"/>
</dbReference>
<dbReference type="EMBL" id="GBHO01024484">
    <property type="protein sequence ID" value="JAG19120.1"/>
    <property type="molecule type" value="Transcribed_RNA"/>
</dbReference>
<reference evidence="1" key="2">
    <citation type="submission" date="2014-07" db="EMBL/GenBank/DDBJ databases">
        <authorList>
            <person name="Hull J."/>
        </authorList>
    </citation>
    <scope>NUCLEOTIDE SEQUENCE</scope>
</reference>
<dbReference type="Gene3D" id="3.40.30.10">
    <property type="entry name" value="Glutaredoxin"/>
    <property type="match status" value="1"/>
</dbReference>
<evidence type="ECO:0000313" key="1">
    <source>
        <dbReference type="EMBL" id="JAG19119.1"/>
    </source>
</evidence>